<proteinExistence type="predicted"/>
<comment type="caution">
    <text evidence="2">The sequence shown here is derived from an EMBL/GenBank/DDBJ whole genome shotgun (WGS) entry which is preliminary data.</text>
</comment>
<feature type="non-terminal residue" evidence="2">
    <location>
        <position position="1"/>
    </location>
</feature>
<evidence type="ECO:0000256" key="1">
    <source>
        <dbReference type="SAM" id="MobiDB-lite"/>
    </source>
</evidence>
<protein>
    <submittedName>
        <fullName evidence="2">Uncharacterized protein</fullName>
    </submittedName>
</protein>
<accession>A0ABR3ELL7</accession>
<name>A0ABR3ELL7_9AGAR</name>
<gene>
    <name evidence="2" type="ORF">V5O48_018281</name>
</gene>
<feature type="compositionally biased region" description="Polar residues" evidence="1">
    <location>
        <begin position="100"/>
        <end position="134"/>
    </location>
</feature>
<feature type="compositionally biased region" description="Polar residues" evidence="1">
    <location>
        <begin position="150"/>
        <end position="166"/>
    </location>
</feature>
<feature type="compositionally biased region" description="Polar residues" evidence="1">
    <location>
        <begin position="37"/>
        <end position="54"/>
    </location>
</feature>
<feature type="compositionally biased region" description="Low complexity" evidence="1">
    <location>
        <begin position="55"/>
        <end position="64"/>
    </location>
</feature>
<reference evidence="2 3" key="1">
    <citation type="submission" date="2024-02" db="EMBL/GenBank/DDBJ databases">
        <title>A draft genome for the cacao thread blight pathogen Marasmius crinis-equi.</title>
        <authorList>
            <person name="Cohen S.P."/>
            <person name="Baruah I.K."/>
            <person name="Amoako-Attah I."/>
            <person name="Bukari Y."/>
            <person name="Meinhardt L.W."/>
            <person name="Bailey B.A."/>
        </authorList>
    </citation>
    <scope>NUCLEOTIDE SEQUENCE [LARGE SCALE GENOMIC DNA]</scope>
    <source>
        <strain evidence="2 3">GH-76</strain>
    </source>
</reference>
<dbReference type="Proteomes" id="UP001465976">
    <property type="component" value="Unassembled WGS sequence"/>
</dbReference>
<organism evidence="2 3">
    <name type="scientific">Marasmius crinis-equi</name>
    <dbReference type="NCBI Taxonomy" id="585013"/>
    <lineage>
        <taxon>Eukaryota</taxon>
        <taxon>Fungi</taxon>
        <taxon>Dikarya</taxon>
        <taxon>Basidiomycota</taxon>
        <taxon>Agaricomycotina</taxon>
        <taxon>Agaricomycetes</taxon>
        <taxon>Agaricomycetidae</taxon>
        <taxon>Agaricales</taxon>
        <taxon>Marasmiineae</taxon>
        <taxon>Marasmiaceae</taxon>
        <taxon>Marasmius</taxon>
    </lineage>
</organism>
<evidence type="ECO:0000313" key="2">
    <source>
        <dbReference type="EMBL" id="KAL0563784.1"/>
    </source>
</evidence>
<dbReference type="EMBL" id="JBAHYK010003207">
    <property type="protein sequence ID" value="KAL0563784.1"/>
    <property type="molecule type" value="Genomic_DNA"/>
</dbReference>
<evidence type="ECO:0000313" key="3">
    <source>
        <dbReference type="Proteomes" id="UP001465976"/>
    </source>
</evidence>
<feature type="region of interest" description="Disordered" evidence="1">
    <location>
        <begin position="1"/>
        <end position="188"/>
    </location>
</feature>
<keyword evidence="3" id="KW-1185">Reference proteome</keyword>
<sequence>PLLSREPAPAPTPSISMPKPTLTNKAPQISHPLPQRPTVTVQRPRSGAAKSTTEPPAAGPSSSASRKHSFNTEDVPRATKKAKKGGGGEDADTPSLLSRLATTATNGRHPTVDQPTGSAPQQPLLSPNLSQGLGQLSIKGAARLHHEPLDTNNTHTQQPREATPTSLMARLDGNEGEKTIHRRQRKRH</sequence>